<sequence>MSFWKFWVLKIFLVLFVGVSNGGGVSGLQKVWLPKTEWSDRENWMDGKLPRPRDLLIFPIDMRLAVSMPRNEKLEVSGVRLPKNGLVGLPEQGSILISETRHSSTNNLDGENRRESQWLRTGPFYWTDSENWSGSSPATPHLERLPCQNDEVLLPKSGATFSIVLPQSRDIEVKGIRLAGANESLASWEWHSVRGGHEFKGFGYIIEYSPLTGCQNCPCQEGDLSQYLEEICSIERAKCGLITCEYPLKVEGHCCHYCGARIKISEKTLLSTAQRVAKNVLKSYEDTLFWHSRTTWDGHSEILITEKGTYEGANAAIAIADVESAMKEEGVEVLFTETSGGPLYDHRILMTLGPFLSGIFILFLFVIVLCPIFGYTYTEIWEACHDFAGTFFQNSQVDFDKKSFAFARFENVTEGNVQLAEAEQATSQVDAGGRFENPLYTVEKRPKNGKKVEELNLNQPVSLVNLEKAIELDDLEEIEMDIEKM</sequence>
<comment type="caution">
    <text evidence="1">The sequence shown here is derived from an EMBL/GenBank/DDBJ whole genome shotgun (WGS) entry which is preliminary data.</text>
</comment>
<keyword evidence="2" id="KW-1185">Reference proteome</keyword>
<protein>
    <submittedName>
        <fullName evidence="1">Uncharacterized protein</fullName>
    </submittedName>
</protein>
<dbReference type="Proteomes" id="UP001239111">
    <property type="component" value="Chromosome 2"/>
</dbReference>
<evidence type="ECO:0000313" key="1">
    <source>
        <dbReference type="EMBL" id="KAJ8675966.1"/>
    </source>
</evidence>
<accession>A0ACC2NXT9</accession>
<evidence type="ECO:0000313" key="2">
    <source>
        <dbReference type="Proteomes" id="UP001239111"/>
    </source>
</evidence>
<gene>
    <name evidence="1" type="ORF">QAD02_011752</name>
</gene>
<reference evidence="1" key="1">
    <citation type="submission" date="2023-04" db="EMBL/GenBank/DDBJ databases">
        <title>A chromosome-level genome assembly of the parasitoid wasp Eretmocerus hayati.</title>
        <authorList>
            <person name="Zhong Y."/>
            <person name="Liu S."/>
            <person name="Liu Y."/>
        </authorList>
    </citation>
    <scope>NUCLEOTIDE SEQUENCE</scope>
    <source>
        <strain evidence="1">ZJU_SS_LIU_2023</strain>
    </source>
</reference>
<dbReference type="EMBL" id="CM056742">
    <property type="protein sequence ID" value="KAJ8675966.1"/>
    <property type="molecule type" value="Genomic_DNA"/>
</dbReference>
<name>A0ACC2NXT9_9HYME</name>
<proteinExistence type="predicted"/>
<organism evidence="1 2">
    <name type="scientific">Eretmocerus hayati</name>
    <dbReference type="NCBI Taxonomy" id="131215"/>
    <lineage>
        <taxon>Eukaryota</taxon>
        <taxon>Metazoa</taxon>
        <taxon>Ecdysozoa</taxon>
        <taxon>Arthropoda</taxon>
        <taxon>Hexapoda</taxon>
        <taxon>Insecta</taxon>
        <taxon>Pterygota</taxon>
        <taxon>Neoptera</taxon>
        <taxon>Endopterygota</taxon>
        <taxon>Hymenoptera</taxon>
        <taxon>Apocrita</taxon>
        <taxon>Proctotrupomorpha</taxon>
        <taxon>Chalcidoidea</taxon>
        <taxon>Aphelinidae</taxon>
        <taxon>Aphelininae</taxon>
        <taxon>Eretmocerus</taxon>
    </lineage>
</organism>